<feature type="binding site" evidence="8">
    <location>
        <position position="48"/>
    </location>
    <ligand>
        <name>Mg(2+)</name>
        <dbReference type="ChEBI" id="CHEBI:18420"/>
    </ligand>
</feature>
<dbReference type="NCBIfam" id="TIGR01489">
    <property type="entry name" value="DKMTPPase-SF"/>
    <property type="match status" value="1"/>
</dbReference>
<proteinExistence type="inferred from homology"/>
<name>A0AAV8VT22_9CUCU</name>
<evidence type="ECO:0000256" key="2">
    <source>
        <dbReference type="ARBA" id="ARBA00008541"/>
    </source>
</evidence>
<evidence type="ECO:0000256" key="5">
    <source>
        <dbReference type="ARBA" id="ARBA00022842"/>
    </source>
</evidence>
<dbReference type="PANTHER" id="PTHR20889">
    <property type="entry name" value="PHOSPHATASE, ORPHAN 1, 2"/>
    <property type="match status" value="1"/>
</dbReference>
<keyword evidence="5 8" id="KW-0460">Magnesium</keyword>
<comment type="cofactor">
    <cofactor evidence="1 8">
        <name>Mg(2+)</name>
        <dbReference type="ChEBI" id="CHEBI:18420"/>
    </cofactor>
</comment>
<comment type="similarity">
    <text evidence="2">Belongs to the HAD-like hydrolase superfamily. PHOSPHO family.</text>
</comment>
<evidence type="ECO:0000256" key="4">
    <source>
        <dbReference type="ARBA" id="ARBA00022801"/>
    </source>
</evidence>
<dbReference type="PANTHER" id="PTHR20889:SF12">
    <property type="entry name" value="LP01149P"/>
    <property type="match status" value="1"/>
</dbReference>
<reference evidence="9 10" key="1">
    <citation type="journal article" date="2023" name="Insect Mol. Biol.">
        <title>Genome sequencing provides insights into the evolution of gene families encoding plant cell wall-degrading enzymes in longhorned beetles.</title>
        <authorList>
            <person name="Shin N.R."/>
            <person name="Okamura Y."/>
            <person name="Kirsch R."/>
            <person name="Pauchet Y."/>
        </authorList>
    </citation>
    <scope>NUCLEOTIDE SEQUENCE [LARGE SCALE GENOMIC DNA]</scope>
    <source>
        <strain evidence="9">EAD_L_NR</strain>
    </source>
</reference>
<feature type="binding site" evidence="7">
    <location>
        <position position="57"/>
    </location>
    <ligand>
        <name>substrate</name>
    </ligand>
</feature>
<feature type="binding site" evidence="8">
    <location>
        <position position="215"/>
    </location>
    <ligand>
        <name>Mg(2+)</name>
        <dbReference type="ChEBI" id="CHEBI:18420"/>
    </ligand>
</feature>
<evidence type="ECO:0008006" key="11">
    <source>
        <dbReference type="Google" id="ProtNLM"/>
    </source>
</evidence>
<feature type="binding site" evidence="7">
    <location>
        <position position="135"/>
    </location>
    <ligand>
        <name>substrate</name>
    </ligand>
</feature>
<keyword evidence="10" id="KW-1185">Reference proteome</keyword>
<feature type="binding site" evidence="8">
    <location>
        <position position="46"/>
    </location>
    <ligand>
        <name>Mg(2+)</name>
        <dbReference type="ChEBI" id="CHEBI:18420"/>
    </ligand>
</feature>
<feature type="active site" description="Proton donor" evidence="6">
    <location>
        <position position="48"/>
    </location>
</feature>
<dbReference type="NCBIfam" id="TIGR01488">
    <property type="entry name" value="HAD-SF-IB"/>
    <property type="match status" value="1"/>
</dbReference>
<organism evidence="9 10">
    <name type="scientific">Exocentrus adspersus</name>
    <dbReference type="NCBI Taxonomy" id="1586481"/>
    <lineage>
        <taxon>Eukaryota</taxon>
        <taxon>Metazoa</taxon>
        <taxon>Ecdysozoa</taxon>
        <taxon>Arthropoda</taxon>
        <taxon>Hexapoda</taxon>
        <taxon>Insecta</taxon>
        <taxon>Pterygota</taxon>
        <taxon>Neoptera</taxon>
        <taxon>Endopterygota</taxon>
        <taxon>Coleoptera</taxon>
        <taxon>Polyphaga</taxon>
        <taxon>Cucujiformia</taxon>
        <taxon>Chrysomeloidea</taxon>
        <taxon>Cerambycidae</taxon>
        <taxon>Lamiinae</taxon>
        <taxon>Acanthocinini</taxon>
        <taxon>Exocentrus</taxon>
    </lineage>
</organism>
<evidence type="ECO:0000256" key="8">
    <source>
        <dbReference type="PIRSR" id="PIRSR031051-3"/>
    </source>
</evidence>
<dbReference type="InterPro" id="IPR023214">
    <property type="entry name" value="HAD_sf"/>
</dbReference>
<evidence type="ECO:0000256" key="6">
    <source>
        <dbReference type="PIRSR" id="PIRSR031051-1"/>
    </source>
</evidence>
<feature type="active site" description="Nucleophile" evidence="6">
    <location>
        <position position="46"/>
    </location>
</feature>
<dbReference type="SUPFAM" id="SSF56784">
    <property type="entry name" value="HAD-like"/>
    <property type="match status" value="1"/>
</dbReference>
<dbReference type="InterPro" id="IPR016965">
    <property type="entry name" value="Pase_PHOSPHO-typ"/>
</dbReference>
<sequence>MVLRDILHKCLNSRILKLSGTLFKQLVDTIDAVKSKKMVRNLAVFDFDHTVINDNSDTAVLKLINKEVPEEVKQLHKSDGWTAFMQGVFNTLHENNIKEESINNLIRQLPAVEGMPELIKQMNDDLNYDVIIISDSNSHFIDLWLDQNNLKKYISRVFSNPACFENGLLKIRMYHLQNCCKLSTKNLCKGKIMEDFITEQNSLGVVYKRVVYCGDGINDFCPILRLSKNDLACVRHKYKCVDVVLRSKEGRYIDEDGETRIVTSDVYIWKNGYDILEYVKQLQRKESKLLE</sequence>
<protein>
    <recommendedName>
        <fullName evidence="11">Pyridoxal phosphate phosphatase PHOSPHO2</fullName>
    </recommendedName>
</protein>
<dbReference type="InterPro" id="IPR006384">
    <property type="entry name" value="HAD_hydro_PyrdxlP_Pase-like"/>
</dbReference>
<evidence type="ECO:0000313" key="9">
    <source>
        <dbReference type="EMBL" id="KAJ8917477.1"/>
    </source>
</evidence>
<dbReference type="GO" id="GO:0046872">
    <property type="term" value="F:metal ion binding"/>
    <property type="evidence" value="ECO:0007669"/>
    <property type="project" value="UniProtKB-KW"/>
</dbReference>
<dbReference type="AlphaFoldDB" id="A0AAV8VT22"/>
<dbReference type="Gene3D" id="3.40.50.1000">
    <property type="entry name" value="HAD superfamily/HAD-like"/>
    <property type="match status" value="1"/>
</dbReference>
<dbReference type="PIRSF" id="PIRSF031051">
    <property type="entry name" value="PyrdxlP_Pase_PHOSPHO2"/>
    <property type="match status" value="1"/>
</dbReference>
<evidence type="ECO:0000256" key="7">
    <source>
        <dbReference type="PIRSR" id="PIRSR031051-2"/>
    </source>
</evidence>
<dbReference type="InterPro" id="IPR036412">
    <property type="entry name" value="HAD-like_sf"/>
</dbReference>
<dbReference type="Proteomes" id="UP001159042">
    <property type="component" value="Unassembled WGS sequence"/>
</dbReference>
<dbReference type="GO" id="GO:0016791">
    <property type="term" value="F:phosphatase activity"/>
    <property type="evidence" value="ECO:0007669"/>
    <property type="project" value="InterPro"/>
</dbReference>
<comment type="caution">
    <text evidence="9">The sequence shown here is derived from an EMBL/GenBank/DDBJ whole genome shotgun (WGS) entry which is preliminary data.</text>
</comment>
<dbReference type="Pfam" id="PF06888">
    <property type="entry name" value="Put_Phosphatase"/>
    <property type="match status" value="1"/>
</dbReference>
<evidence type="ECO:0000313" key="10">
    <source>
        <dbReference type="Proteomes" id="UP001159042"/>
    </source>
</evidence>
<keyword evidence="4" id="KW-0378">Hydrolase</keyword>
<evidence type="ECO:0000256" key="1">
    <source>
        <dbReference type="ARBA" id="ARBA00001946"/>
    </source>
</evidence>
<keyword evidence="3 8" id="KW-0479">Metal-binding</keyword>
<accession>A0AAV8VT22</accession>
<evidence type="ECO:0000256" key="3">
    <source>
        <dbReference type="ARBA" id="ARBA00022723"/>
    </source>
</evidence>
<dbReference type="EMBL" id="JANEYG010000033">
    <property type="protein sequence ID" value="KAJ8917477.1"/>
    <property type="molecule type" value="Genomic_DNA"/>
</dbReference>
<gene>
    <name evidence="9" type="ORF">NQ315_005524</name>
</gene>